<organism evidence="2">
    <name type="scientific">Streptomyces sp. NBC_00060</name>
    <dbReference type="NCBI Taxonomy" id="2975636"/>
    <lineage>
        <taxon>Bacteria</taxon>
        <taxon>Bacillati</taxon>
        <taxon>Actinomycetota</taxon>
        <taxon>Actinomycetes</taxon>
        <taxon>Kitasatosporales</taxon>
        <taxon>Streptomycetaceae</taxon>
        <taxon>Streptomyces</taxon>
    </lineage>
</organism>
<dbReference type="SUPFAM" id="SSF52540">
    <property type="entry name" value="P-loop containing nucleoside triphosphate hydrolases"/>
    <property type="match status" value="1"/>
</dbReference>
<dbReference type="Gene3D" id="3.40.50.300">
    <property type="entry name" value="P-loop containing nucleotide triphosphate hydrolases"/>
    <property type="match status" value="1"/>
</dbReference>
<accession>A0AAU2H9I3</accession>
<dbReference type="Pfam" id="PF13401">
    <property type="entry name" value="AAA_22"/>
    <property type="match status" value="1"/>
</dbReference>
<dbReference type="EMBL" id="CP108253">
    <property type="protein sequence ID" value="WTU45055.1"/>
    <property type="molecule type" value="Genomic_DNA"/>
</dbReference>
<feature type="domain" description="ORC1/DEAH AAA+ ATPase" evidence="1">
    <location>
        <begin position="44"/>
        <end position="172"/>
    </location>
</feature>
<evidence type="ECO:0000313" key="2">
    <source>
        <dbReference type="EMBL" id="WTU45055.1"/>
    </source>
</evidence>
<dbReference type="PANTHER" id="PTHR35894:SF1">
    <property type="entry name" value="PHOSPHORIBULOKINASE _ URIDINE KINASE FAMILY"/>
    <property type="match status" value="1"/>
</dbReference>
<dbReference type="PANTHER" id="PTHR35894">
    <property type="entry name" value="GENERAL SECRETION PATHWAY PROTEIN A-RELATED"/>
    <property type="match status" value="1"/>
</dbReference>
<evidence type="ECO:0000259" key="1">
    <source>
        <dbReference type="Pfam" id="PF13401"/>
    </source>
</evidence>
<dbReference type="InterPro" id="IPR027417">
    <property type="entry name" value="P-loop_NTPase"/>
</dbReference>
<dbReference type="GO" id="GO:0016887">
    <property type="term" value="F:ATP hydrolysis activity"/>
    <property type="evidence" value="ECO:0007669"/>
    <property type="project" value="InterPro"/>
</dbReference>
<reference evidence="2" key="1">
    <citation type="submission" date="2022-10" db="EMBL/GenBank/DDBJ databases">
        <title>The complete genomes of actinobacterial strains from the NBC collection.</title>
        <authorList>
            <person name="Joergensen T.S."/>
            <person name="Alvarez Arevalo M."/>
            <person name="Sterndorff E.B."/>
            <person name="Faurdal D."/>
            <person name="Vuksanovic O."/>
            <person name="Mourched A.-S."/>
            <person name="Charusanti P."/>
            <person name="Shaw S."/>
            <person name="Blin K."/>
            <person name="Weber T."/>
        </authorList>
    </citation>
    <scope>NUCLEOTIDE SEQUENCE</scope>
    <source>
        <strain evidence="2">NBC_00060</strain>
    </source>
</reference>
<proteinExistence type="predicted"/>
<protein>
    <submittedName>
        <fullName evidence="2">AAA family ATPase</fullName>
    </submittedName>
</protein>
<gene>
    <name evidence="2" type="ORF">OHV25_38555</name>
</gene>
<sequence>MIEKLQAHYGFSRMPFGRDLAPGMLHRHASHNEAVARITWCISERSIGVVTGEVGAGKTVSVRTVLHGIDPSKHTVIYLPNPMIGVRGIHEAIVTAFGQQPSHLGSRLTAQTGLALAAEREERGRTPVLVLDEAHLLSYEQLEAIRMLTNTAMDQDSPLSCLLVGQPTLRRTMKLAVLAALEQRTALRYTMPGMTASETGS</sequence>
<dbReference type="AlphaFoldDB" id="A0AAU2H9I3"/>
<dbReference type="InterPro" id="IPR052026">
    <property type="entry name" value="ExeA_AAA_ATPase_DNA-bind"/>
</dbReference>
<dbReference type="InterPro" id="IPR049945">
    <property type="entry name" value="AAA_22"/>
</dbReference>
<name>A0AAU2H9I3_9ACTN</name>